<accession>A0A0G1JHE6</accession>
<dbReference type="AlphaFoldDB" id="A0A0G1JHE6"/>
<protein>
    <submittedName>
        <fullName evidence="2">Uncharacterized protein</fullName>
    </submittedName>
</protein>
<proteinExistence type="predicted"/>
<evidence type="ECO:0000313" key="3">
    <source>
        <dbReference type="Proteomes" id="UP000034051"/>
    </source>
</evidence>
<name>A0A0G1JHE6_9BACT</name>
<dbReference type="EMBL" id="LCHW01000001">
    <property type="protein sequence ID" value="KKT43432.1"/>
    <property type="molecule type" value="Genomic_DNA"/>
</dbReference>
<comment type="caution">
    <text evidence="2">The sequence shown here is derived from an EMBL/GenBank/DDBJ whole genome shotgun (WGS) entry which is preliminary data.</text>
</comment>
<gene>
    <name evidence="2" type="ORF">UW32_C0001G0024</name>
</gene>
<keyword evidence="1" id="KW-0812">Transmembrane</keyword>
<feature type="transmembrane region" description="Helical" evidence="1">
    <location>
        <begin position="12"/>
        <end position="32"/>
    </location>
</feature>
<evidence type="ECO:0000256" key="1">
    <source>
        <dbReference type="SAM" id="Phobius"/>
    </source>
</evidence>
<feature type="transmembrane region" description="Helical" evidence="1">
    <location>
        <begin position="44"/>
        <end position="64"/>
    </location>
</feature>
<sequence>MFPKSASLQIRVLFIFSFLFAFAGLLFGFTLPDYLAMLSVNQRFPLFMLSLFLLFIVAILMFCFGKGAGKDEHRGMPTSDLVAGQVYRVKAQCEDFFLLYCHSTKQTIFFFSKEKRPPLVEQCFIPDYSGDWYSVGDPPEKS</sequence>
<keyword evidence="1" id="KW-1133">Transmembrane helix</keyword>
<dbReference type="Proteomes" id="UP000034051">
    <property type="component" value="Unassembled WGS sequence"/>
</dbReference>
<organism evidence="2 3">
    <name type="scientific">Candidatus Wolfebacteria bacterium GW2011_GWE2_44_13</name>
    <dbReference type="NCBI Taxonomy" id="1619017"/>
    <lineage>
        <taxon>Bacteria</taxon>
        <taxon>Candidatus Wolfeibacteriota</taxon>
    </lineage>
</organism>
<evidence type="ECO:0000313" key="2">
    <source>
        <dbReference type="EMBL" id="KKT43432.1"/>
    </source>
</evidence>
<reference evidence="2 3" key="1">
    <citation type="journal article" date="2015" name="Nature">
        <title>rRNA introns, odd ribosomes, and small enigmatic genomes across a large radiation of phyla.</title>
        <authorList>
            <person name="Brown C.T."/>
            <person name="Hug L.A."/>
            <person name="Thomas B.C."/>
            <person name="Sharon I."/>
            <person name="Castelle C.J."/>
            <person name="Singh A."/>
            <person name="Wilkins M.J."/>
            <person name="Williams K.H."/>
            <person name="Banfield J.F."/>
        </authorList>
    </citation>
    <scope>NUCLEOTIDE SEQUENCE [LARGE SCALE GENOMIC DNA]</scope>
</reference>
<keyword evidence="1" id="KW-0472">Membrane</keyword>